<dbReference type="AlphaFoldDB" id="A0AAV8VAW2"/>
<dbReference type="EMBL" id="JANEYG010000203">
    <property type="protein sequence ID" value="KAJ8911288.1"/>
    <property type="molecule type" value="Genomic_DNA"/>
</dbReference>
<accession>A0AAV8VAW2</accession>
<protein>
    <submittedName>
        <fullName evidence="1">Uncharacterized protein</fullName>
    </submittedName>
</protein>
<comment type="caution">
    <text evidence="1">The sequence shown here is derived from an EMBL/GenBank/DDBJ whole genome shotgun (WGS) entry which is preliminary data.</text>
</comment>
<organism evidence="1 2">
    <name type="scientific">Exocentrus adspersus</name>
    <dbReference type="NCBI Taxonomy" id="1586481"/>
    <lineage>
        <taxon>Eukaryota</taxon>
        <taxon>Metazoa</taxon>
        <taxon>Ecdysozoa</taxon>
        <taxon>Arthropoda</taxon>
        <taxon>Hexapoda</taxon>
        <taxon>Insecta</taxon>
        <taxon>Pterygota</taxon>
        <taxon>Neoptera</taxon>
        <taxon>Endopterygota</taxon>
        <taxon>Coleoptera</taxon>
        <taxon>Polyphaga</taxon>
        <taxon>Cucujiformia</taxon>
        <taxon>Chrysomeloidea</taxon>
        <taxon>Cerambycidae</taxon>
        <taxon>Lamiinae</taxon>
        <taxon>Acanthocinini</taxon>
        <taxon>Exocentrus</taxon>
    </lineage>
</organism>
<keyword evidence="2" id="KW-1185">Reference proteome</keyword>
<proteinExistence type="predicted"/>
<sequence>MSYKLLTKFPSVFQRNSKLANVESCVQSRSLTKTDKKNKDGGEKCINKTCGEVKQKKSVWNIFGSKTGDEPPGKGRLRVTFSEAEGMRTGSGHRPHPRHAVPHGWFRVHRAAGYGEAPPVKIEPEEVTLGRLERHPTLKDAVDPMPPFTSVEQRLLKLCELKLHPEYKKHMSIPKPVDLSLPKHVYKTRSGPIADDEYPPHLKVSKECLDRKNVYAEFKRAAPPQQLLAKMLEIKQNEKPTLERKLKKEKQDC</sequence>
<name>A0AAV8VAW2_9CUCU</name>
<evidence type="ECO:0000313" key="2">
    <source>
        <dbReference type="Proteomes" id="UP001159042"/>
    </source>
</evidence>
<evidence type="ECO:0000313" key="1">
    <source>
        <dbReference type="EMBL" id="KAJ8911288.1"/>
    </source>
</evidence>
<dbReference type="Proteomes" id="UP001159042">
    <property type="component" value="Unassembled WGS sequence"/>
</dbReference>
<gene>
    <name evidence="1" type="ORF">NQ315_015291</name>
</gene>
<reference evidence="1 2" key="1">
    <citation type="journal article" date="2023" name="Insect Mol. Biol.">
        <title>Genome sequencing provides insights into the evolution of gene families encoding plant cell wall-degrading enzymes in longhorned beetles.</title>
        <authorList>
            <person name="Shin N.R."/>
            <person name="Okamura Y."/>
            <person name="Kirsch R."/>
            <person name="Pauchet Y."/>
        </authorList>
    </citation>
    <scope>NUCLEOTIDE SEQUENCE [LARGE SCALE GENOMIC DNA]</scope>
    <source>
        <strain evidence="1">EAD_L_NR</strain>
    </source>
</reference>